<dbReference type="STRING" id="335973.SAMN04488693_11456"/>
<protein>
    <submittedName>
        <fullName evidence="3">Uncharacterized protein</fullName>
    </submittedName>
</protein>
<name>A0A1G8LMU6_9MICC</name>
<organism evidence="3 4">
    <name type="scientific">Arthrobacter subterraneus</name>
    <dbReference type="NCBI Taxonomy" id="335973"/>
    <lineage>
        <taxon>Bacteria</taxon>
        <taxon>Bacillati</taxon>
        <taxon>Actinomycetota</taxon>
        <taxon>Actinomycetes</taxon>
        <taxon>Micrococcales</taxon>
        <taxon>Micrococcaceae</taxon>
        <taxon>Arthrobacter</taxon>
    </lineage>
</organism>
<dbReference type="Proteomes" id="UP000199258">
    <property type="component" value="Unassembled WGS sequence"/>
</dbReference>
<feature type="signal peptide" evidence="2">
    <location>
        <begin position="1"/>
        <end position="34"/>
    </location>
</feature>
<keyword evidence="2" id="KW-0732">Signal</keyword>
<feature type="compositionally biased region" description="Low complexity" evidence="1">
    <location>
        <begin position="218"/>
        <end position="233"/>
    </location>
</feature>
<gene>
    <name evidence="3" type="ORF">SAMN04488693_11456</name>
</gene>
<keyword evidence="4" id="KW-1185">Reference proteome</keyword>
<evidence type="ECO:0000313" key="3">
    <source>
        <dbReference type="EMBL" id="SDI57041.1"/>
    </source>
</evidence>
<dbReference type="RefSeq" id="WP_139186271.1">
    <property type="nucleotide sequence ID" value="NZ_FNDT01000014.1"/>
</dbReference>
<feature type="chain" id="PRO_5011620880" evidence="2">
    <location>
        <begin position="35"/>
        <end position="313"/>
    </location>
</feature>
<evidence type="ECO:0000313" key="4">
    <source>
        <dbReference type="Proteomes" id="UP000199258"/>
    </source>
</evidence>
<feature type="region of interest" description="Disordered" evidence="1">
    <location>
        <begin position="294"/>
        <end position="313"/>
    </location>
</feature>
<dbReference type="AlphaFoldDB" id="A0A1G8LMU6"/>
<sequence length="313" mass="30587">MPAGKSFVAAARLFLLGAGSATIWAALSVSPALADDGGLLPGTGDLTSAVIAADPVSEGLVPSPVTGLVPVAPAEDPAPVGLIPAPEPVAEVIEQVVAPVQQVAAPVTGLVPAVEQLVAPVVESAVALIEPVTAIVEPVVQVAEEALPEPLTVLPETDEPVSAPVSVEEILDVVVAPPRAAERAGVEGAVDESAVGEMPAPASESGVASARFLPGEGSSPPQSAQSLESSAAAHEVPRGEPTDALADASPSGSSRLGVTVAPSVGASGSGGAIGLAIPPPSWSVLPTWFVLAGQQVPGGLPSGPSYDPGSTPD</sequence>
<evidence type="ECO:0000256" key="2">
    <source>
        <dbReference type="SAM" id="SignalP"/>
    </source>
</evidence>
<proteinExistence type="predicted"/>
<dbReference type="EMBL" id="FNDT01000014">
    <property type="protein sequence ID" value="SDI57041.1"/>
    <property type="molecule type" value="Genomic_DNA"/>
</dbReference>
<reference evidence="3 4" key="1">
    <citation type="submission" date="2016-10" db="EMBL/GenBank/DDBJ databases">
        <authorList>
            <person name="de Groot N.N."/>
        </authorList>
    </citation>
    <scope>NUCLEOTIDE SEQUENCE [LARGE SCALE GENOMIC DNA]</scope>
    <source>
        <strain evidence="3 4">NP_1H</strain>
    </source>
</reference>
<accession>A0A1G8LMU6</accession>
<evidence type="ECO:0000256" key="1">
    <source>
        <dbReference type="SAM" id="MobiDB-lite"/>
    </source>
</evidence>
<feature type="region of interest" description="Disordered" evidence="1">
    <location>
        <begin position="187"/>
        <end position="256"/>
    </location>
</feature>